<keyword evidence="9" id="KW-1185">Reference proteome</keyword>
<dbReference type="InterPro" id="IPR002495">
    <property type="entry name" value="Glyco_trans_8"/>
</dbReference>
<evidence type="ECO:0000256" key="4">
    <source>
        <dbReference type="ARBA" id="ARBA00022989"/>
    </source>
</evidence>
<keyword evidence="3" id="KW-0735">Signal-anchor</keyword>
<dbReference type="Pfam" id="PF01501">
    <property type="entry name" value="Glyco_transf_8"/>
    <property type="match status" value="1"/>
</dbReference>
<evidence type="ECO:0000256" key="6">
    <source>
        <dbReference type="ARBA" id="ARBA00023136"/>
    </source>
</evidence>
<evidence type="ECO:0000256" key="3">
    <source>
        <dbReference type="ARBA" id="ARBA00022968"/>
    </source>
</evidence>
<comment type="subcellular location">
    <subcellularLocation>
        <location evidence="1">Golgi apparatus membrane</location>
        <topology evidence="1">Single-pass type II membrane protein</topology>
    </subcellularLocation>
</comment>
<reference evidence="8 9" key="1">
    <citation type="journal article" date="2003" name="PLoS Biol.">
        <title>The genome sequence of Caenorhabditis briggsae: a platform for comparative genomics.</title>
        <authorList>
            <person name="Stein L.D."/>
            <person name="Bao Z."/>
            <person name="Blasiar D."/>
            <person name="Blumenthal T."/>
            <person name="Brent M.R."/>
            <person name="Chen N."/>
            <person name="Chinwalla A."/>
            <person name="Clarke L."/>
            <person name="Clee C."/>
            <person name="Coghlan A."/>
            <person name="Coulson A."/>
            <person name="D'Eustachio P."/>
            <person name="Fitch D.H."/>
            <person name="Fulton L.A."/>
            <person name="Fulton R.E."/>
            <person name="Griffiths-Jones S."/>
            <person name="Harris T.W."/>
            <person name="Hillier L.W."/>
            <person name="Kamath R."/>
            <person name="Kuwabara P.E."/>
            <person name="Mardis E.R."/>
            <person name="Marra M.A."/>
            <person name="Miner T.L."/>
            <person name="Minx P."/>
            <person name="Mullikin J.C."/>
            <person name="Plumb R.W."/>
            <person name="Rogers J."/>
            <person name="Schein J.E."/>
            <person name="Sohrmann M."/>
            <person name="Spieth J."/>
            <person name="Stajich J.E."/>
            <person name="Wei C."/>
            <person name="Willey D."/>
            <person name="Wilson R.K."/>
            <person name="Durbin R."/>
            <person name="Waterston R.H."/>
        </authorList>
    </citation>
    <scope>NUCLEOTIDE SEQUENCE [LARGE SCALE GENOMIC DNA]</scope>
    <source>
        <strain evidence="8 9">AF16</strain>
    </source>
</reference>
<dbReference type="Gene3D" id="3.90.550.10">
    <property type="entry name" value="Spore Coat Polysaccharide Biosynthesis Protein SpsA, Chain A"/>
    <property type="match status" value="2"/>
</dbReference>
<dbReference type="Proteomes" id="UP000008549">
    <property type="component" value="Unassembled WGS sequence"/>
</dbReference>
<keyword evidence="7" id="KW-0325">Glycoprotein</keyword>
<evidence type="ECO:0000313" key="8">
    <source>
        <dbReference type="EMBL" id="CAP35169.2"/>
    </source>
</evidence>
<dbReference type="InterPro" id="IPR029044">
    <property type="entry name" value="Nucleotide-diphossugar_trans"/>
</dbReference>
<dbReference type="AlphaFoldDB" id="A8XR72"/>
<reference evidence="8 9" key="2">
    <citation type="journal article" date="2011" name="PLoS Genet.">
        <title>Caenorhabditis briggsae recombinant inbred line genotypes reveal inter-strain incompatibility and the evolution of recombination.</title>
        <authorList>
            <person name="Ross J.A."/>
            <person name="Koboldt D.C."/>
            <person name="Staisch J.E."/>
            <person name="Chamberlin H.M."/>
            <person name="Gupta B.P."/>
            <person name="Miller R.D."/>
            <person name="Baird S.E."/>
            <person name="Haag E.S."/>
        </authorList>
    </citation>
    <scope>NUCLEOTIDE SEQUENCE [LARGE SCALE GENOMIC DNA]</scope>
    <source>
        <strain evidence="8 9">AF16</strain>
    </source>
</reference>
<sequence length="636" mass="74904">MKLQNFIPDVIFLGCLAVFTKAEPYLTIWNYVHHKRYGSFPEEDHISLVYMLGGNFMTRLMFMQHFKSVLSYSDHYFRLYFIVDDDNMQDVQDLMASWNISNCDWFFYNLTEYEDRVKWIPNSHYSKYYGLSKLLIPEILPDTLGKIMFVDIDFVFRTDIFHLWQMFRNFDRNQSLGMTENLSDYYLNKNGKKSVWTARGRGFNTGVIMMDLDRLRDMDFKTKWRAVANKYLRIHGKTTMSDQDIFNAYLYEYPQEVKTLPCAWNYQLGVLSKSDKLCFEEPQALHFNSQNKTVRKNYLLYNAVRKEIDGIDGTELRKRRSLVSTHPAPSSPTPSKTNTCEQFLPLQNFRVLPNALGKIKENPELCLVTQFSKDRLHSFVKNARKWNRPISAAIYGKDSDLAEIADVIKALNRSDIAIHMVFEEESTYPINFLRNVAINHTECVNMLLADADFIIYGDYKELEDQARNLTEKEVLVIPAFETTNASMTDVSKFPQTKKDVVLSFFNKTVQMFRGKSWPNAHNATNIVEWIAAEHVYSVNYNRNYEPYFIIKKTSFPMYDLRFGGYGWNKVTHVLHLRMLNFKFLVSPSSFMIHQDHTISESLVRWRQDSHYQKCLHDLKYQFLRETATMLGFELHD</sequence>
<evidence type="ECO:0000256" key="1">
    <source>
        <dbReference type="ARBA" id="ARBA00004323"/>
    </source>
</evidence>
<dbReference type="InterPro" id="IPR051292">
    <property type="entry name" value="Xyl/GlcA_transferase"/>
</dbReference>
<dbReference type="PANTHER" id="PTHR12270">
    <property type="entry name" value="GLYCOSYLTRANSFERASE-RELATED"/>
    <property type="match status" value="1"/>
</dbReference>
<name>A8XR72_CAEBR</name>
<dbReference type="InParanoid" id="A8XR72"/>
<keyword evidence="5" id="KW-0333">Golgi apparatus</keyword>
<evidence type="ECO:0000256" key="2">
    <source>
        <dbReference type="ARBA" id="ARBA00022692"/>
    </source>
</evidence>
<evidence type="ECO:0000256" key="5">
    <source>
        <dbReference type="ARBA" id="ARBA00023034"/>
    </source>
</evidence>
<keyword evidence="6" id="KW-0472">Membrane</keyword>
<dbReference type="GO" id="GO:0015020">
    <property type="term" value="F:glucuronosyltransferase activity"/>
    <property type="evidence" value="ECO:0000318"/>
    <property type="project" value="GO_Central"/>
</dbReference>
<dbReference type="Pfam" id="PF13896">
    <property type="entry name" value="Glyco_transf_49"/>
    <property type="match status" value="1"/>
</dbReference>
<evidence type="ECO:0000313" key="9">
    <source>
        <dbReference type="Proteomes" id="UP000008549"/>
    </source>
</evidence>
<dbReference type="FunFam" id="3.90.550.10:FF:000016">
    <property type="entry name" value="LARGE xylosyl- and glucuronyltransferase 2"/>
    <property type="match status" value="1"/>
</dbReference>
<gene>
    <name evidence="10" type="primary">lge-1</name>
    <name evidence="8" type="synonym">Cbr-lge-1</name>
    <name evidence="10" type="ORF">CBG17539</name>
    <name evidence="8" type="ORF">CBG_17539</name>
</gene>
<dbReference type="eggNOG" id="KOG3765">
    <property type="taxonomic scope" value="Eukaryota"/>
</dbReference>
<dbReference type="FunCoup" id="A8XR72">
    <property type="interactions" value="273"/>
</dbReference>
<dbReference type="GO" id="GO:0005794">
    <property type="term" value="C:Golgi apparatus"/>
    <property type="evidence" value="ECO:0000318"/>
    <property type="project" value="GO_Central"/>
</dbReference>
<dbReference type="GO" id="GO:0035269">
    <property type="term" value="P:protein O-linked glycosylation via mannose"/>
    <property type="evidence" value="ECO:0000318"/>
    <property type="project" value="GO_Central"/>
</dbReference>
<keyword evidence="4" id="KW-1133">Transmembrane helix</keyword>
<protein>
    <submittedName>
        <fullName evidence="8">Protein CBR-LGE-1</fullName>
    </submittedName>
</protein>
<dbReference type="GO" id="GO:0000139">
    <property type="term" value="C:Golgi membrane"/>
    <property type="evidence" value="ECO:0007669"/>
    <property type="project" value="UniProtKB-SubCell"/>
</dbReference>
<evidence type="ECO:0000313" key="10">
    <source>
        <dbReference type="WormBase" id="CBG17539"/>
    </source>
</evidence>
<dbReference type="PANTHER" id="PTHR12270:SF25">
    <property type="entry name" value="GLYCOSYLTRANSFERASE-LIKE PROTEIN LARGE"/>
    <property type="match status" value="1"/>
</dbReference>
<organism evidence="8 9">
    <name type="scientific">Caenorhabditis briggsae</name>
    <dbReference type="NCBI Taxonomy" id="6238"/>
    <lineage>
        <taxon>Eukaryota</taxon>
        <taxon>Metazoa</taxon>
        <taxon>Ecdysozoa</taxon>
        <taxon>Nematoda</taxon>
        <taxon>Chromadorea</taxon>
        <taxon>Rhabditida</taxon>
        <taxon>Rhabditina</taxon>
        <taxon>Rhabditomorpha</taxon>
        <taxon>Rhabditoidea</taxon>
        <taxon>Rhabditidae</taxon>
        <taxon>Peloderinae</taxon>
        <taxon>Caenorhabditis</taxon>
    </lineage>
</organism>
<dbReference type="WormBase" id="CBG17539">
    <property type="protein sequence ID" value="CBP25477"/>
    <property type="gene ID" value="WBGene00037138"/>
    <property type="gene designation" value="Cbr-lge-1"/>
</dbReference>
<dbReference type="GO" id="GO:0042285">
    <property type="term" value="F:xylosyltransferase activity"/>
    <property type="evidence" value="ECO:0000318"/>
    <property type="project" value="GO_Central"/>
</dbReference>
<evidence type="ECO:0000256" key="7">
    <source>
        <dbReference type="ARBA" id="ARBA00023180"/>
    </source>
</evidence>
<dbReference type="SUPFAM" id="SSF53448">
    <property type="entry name" value="Nucleotide-diphospho-sugar transferases"/>
    <property type="match status" value="1"/>
</dbReference>
<proteinExistence type="predicted"/>
<dbReference type="STRING" id="6238.A8XR72"/>
<accession>A8XR72</accession>
<dbReference type="EMBL" id="HE600959">
    <property type="protein sequence ID" value="CAP35169.2"/>
    <property type="molecule type" value="Genomic_DNA"/>
</dbReference>
<dbReference type="OMA" id="EPYEVSW"/>
<dbReference type="HOGENOM" id="CLU_019238_3_2_1"/>
<keyword evidence="2" id="KW-0812">Transmembrane</keyword>